<evidence type="ECO:0000313" key="2">
    <source>
        <dbReference type="Proteomes" id="UP000469125"/>
    </source>
</evidence>
<gene>
    <name evidence="1" type="ORF">GMD78_17510</name>
</gene>
<organism evidence="1 2">
    <name type="scientific">Ornithinibacillus caprae</name>
    <dbReference type="NCBI Taxonomy" id="2678566"/>
    <lineage>
        <taxon>Bacteria</taxon>
        <taxon>Bacillati</taxon>
        <taxon>Bacillota</taxon>
        <taxon>Bacilli</taxon>
        <taxon>Bacillales</taxon>
        <taxon>Bacillaceae</taxon>
        <taxon>Ornithinibacillus</taxon>
    </lineage>
</organism>
<evidence type="ECO:0008006" key="3">
    <source>
        <dbReference type="Google" id="ProtNLM"/>
    </source>
</evidence>
<dbReference type="Gene3D" id="3.10.490.10">
    <property type="entry name" value="Gamma-glutamyl cyclotransferase-like"/>
    <property type="match status" value="1"/>
</dbReference>
<name>A0A6N8FLC0_9BACI</name>
<reference evidence="1 2" key="1">
    <citation type="submission" date="2019-11" db="EMBL/GenBank/DDBJ databases">
        <authorList>
            <person name="Li X."/>
        </authorList>
    </citation>
    <scope>NUCLEOTIDE SEQUENCE [LARGE SCALE GENOMIC DNA]</scope>
    <source>
        <strain evidence="1 2">L9</strain>
    </source>
</reference>
<keyword evidence="2" id="KW-1185">Reference proteome</keyword>
<proteinExistence type="predicted"/>
<dbReference type="AlphaFoldDB" id="A0A6N8FLC0"/>
<sequence>MDVWYVSYGSNLCKDRFMCYINGERPPGADRPEVGCTDKTPPKASGKVEMPYALYFSKQRSKWGLGGVAFIDHSITKNEPTIGRKYLITDEQFTEVVAQENNCDFIDINFQKVMTNGFLSIGDGWYGRIVYLGELNGAPMFTFTTNEPMGNMEINTPSAAYLSTIAQGVMELGYKQDEIMDYFLNKKGIKENFTKETLKEFLRY</sequence>
<dbReference type="EMBL" id="WOCA01000018">
    <property type="protein sequence ID" value="MUK90173.1"/>
    <property type="molecule type" value="Genomic_DNA"/>
</dbReference>
<comment type="caution">
    <text evidence="1">The sequence shown here is derived from an EMBL/GenBank/DDBJ whole genome shotgun (WGS) entry which is preliminary data.</text>
</comment>
<evidence type="ECO:0000313" key="1">
    <source>
        <dbReference type="EMBL" id="MUK90173.1"/>
    </source>
</evidence>
<accession>A0A6N8FLC0</accession>
<dbReference type="Proteomes" id="UP000469125">
    <property type="component" value="Unassembled WGS sequence"/>
</dbReference>
<dbReference type="RefSeq" id="WP_155670720.1">
    <property type="nucleotide sequence ID" value="NZ_WOCA01000018.1"/>
</dbReference>
<protein>
    <recommendedName>
        <fullName evidence="3">Histone deacetylase</fullName>
    </recommendedName>
</protein>